<dbReference type="SUPFAM" id="SSF53335">
    <property type="entry name" value="S-adenosyl-L-methionine-dependent methyltransferases"/>
    <property type="match status" value="1"/>
</dbReference>
<gene>
    <name evidence="1" type="ORF">LDC_1549</name>
</gene>
<reference evidence="1" key="2">
    <citation type="journal article" date="2011" name="Microb. Ecol.">
        <title>Taxonomic and Functional Metagenomic Profiling of the Microbial Community in the Anoxic Sediment of a Sub-saline Shallow Lake (Laguna de Carrizo, Central Spain).</title>
        <authorList>
            <person name="Ferrer M."/>
            <person name="Guazzaroni M.E."/>
            <person name="Richter M."/>
            <person name="Garcia-Salamanca A."/>
            <person name="Yarza P."/>
            <person name="Suarez-Suarez A."/>
            <person name="Solano J."/>
            <person name="Alcaide M."/>
            <person name="van Dillewijn P."/>
            <person name="Molina-Henares M.A."/>
            <person name="Lopez-Cortes N."/>
            <person name="Al-Ramahi Y."/>
            <person name="Guerrero C."/>
            <person name="Acosta A."/>
            <person name="de Eugenio L.I."/>
            <person name="Martinez V."/>
            <person name="Marques S."/>
            <person name="Rojo F."/>
            <person name="Santero E."/>
            <person name="Genilloud O."/>
            <person name="Perez-Perez J."/>
            <person name="Rossello-Mora R."/>
            <person name="Ramos J.L."/>
        </authorList>
    </citation>
    <scope>NUCLEOTIDE SEQUENCE</scope>
</reference>
<comment type="caution">
    <text evidence="1">The sequence shown here is derived from an EMBL/GenBank/DDBJ whole genome shotgun (WGS) entry which is preliminary data.</text>
</comment>
<organism evidence="1">
    <name type="scientific">sediment metagenome</name>
    <dbReference type="NCBI Taxonomy" id="749907"/>
    <lineage>
        <taxon>unclassified sequences</taxon>
        <taxon>metagenomes</taxon>
        <taxon>ecological metagenomes</taxon>
    </lineage>
</organism>
<dbReference type="InterPro" id="IPR029063">
    <property type="entry name" value="SAM-dependent_MTases_sf"/>
</dbReference>
<proteinExistence type="predicted"/>
<sequence>MRIMVYDLEENTEKLLLEKYNGVETPEFFADVERLKAGEPFPYVLGWKDFLGVHIDLSCKPIIPRAETAHWALRAIEELKERAQGQETPLRTFDAYAGSGNVGLAVAKHIPGSIVEISELDALLSPGIIASARASDIDEDQIRVLPGDSLETATGLYDAIFANPPYIPPSDIDNLDPDMVEHEPHLAFFAKDGGNEFHKVLIDQAWNYLKEGGAVYIEADEYQRPAIEALLKDTNWTYEFWPDQYGQVRFPVLRKISK</sequence>
<dbReference type="PANTHER" id="PTHR18895:SF74">
    <property type="entry name" value="MTRF1L RELEASE FACTOR GLUTAMINE METHYLTRANSFERASE"/>
    <property type="match status" value="1"/>
</dbReference>
<dbReference type="InterPro" id="IPR002052">
    <property type="entry name" value="DNA_methylase_N6_adenine_CS"/>
</dbReference>
<dbReference type="GO" id="GO:0008168">
    <property type="term" value="F:methyltransferase activity"/>
    <property type="evidence" value="ECO:0007669"/>
    <property type="project" value="InterPro"/>
</dbReference>
<protein>
    <submittedName>
        <fullName evidence="1">Protoporphyrinogen oxidase</fullName>
    </submittedName>
</protein>
<accession>D9PJ40</accession>
<dbReference type="EMBL" id="ADZX01000488">
    <property type="protein sequence ID" value="EFK96423.1"/>
    <property type="molecule type" value="Genomic_DNA"/>
</dbReference>
<dbReference type="PROSITE" id="PS00092">
    <property type="entry name" value="N6_MTASE"/>
    <property type="match status" value="1"/>
</dbReference>
<dbReference type="GO" id="GO:0032259">
    <property type="term" value="P:methylation"/>
    <property type="evidence" value="ECO:0007669"/>
    <property type="project" value="InterPro"/>
</dbReference>
<dbReference type="GO" id="GO:0003676">
    <property type="term" value="F:nucleic acid binding"/>
    <property type="evidence" value="ECO:0007669"/>
    <property type="project" value="InterPro"/>
</dbReference>
<dbReference type="AlphaFoldDB" id="D9PJ40"/>
<dbReference type="PANTHER" id="PTHR18895">
    <property type="entry name" value="HEMK METHYLTRANSFERASE"/>
    <property type="match status" value="1"/>
</dbReference>
<reference evidence="1" key="1">
    <citation type="submission" date="2010-07" db="EMBL/GenBank/DDBJ databases">
        <authorList>
            <consortium name="CONSOLIDER consortium CSD2007-00005"/>
            <person name="Guazzaroni M.-E."/>
            <person name="Richter M."/>
            <person name="Garcia-Salamanca A."/>
            <person name="Yarza P."/>
            <person name="Ferrer M."/>
        </authorList>
    </citation>
    <scope>NUCLEOTIDE SEQUENCE</scope>
</reference>
<dbReference type="Gene3D" id="3.40.50.150">
    <property type="entry name" value="Vaccinia Virus protein VP39"/>
    <property type="match status" value="1"/>
</dbReference>
<evidence type="ECO:0000313" key="1">
    <source>
        <dbReference type="EMBL" id="EFK96423.1"/>
    </source>
</evidence>
<dbReference type="InterPro" id="IPR050320">
    <property type="entry name" value="N5-glutamine_MTase"/>
</dbReference>
<name>D9PJ40_9ZZZZ</name>